<keyword evidence="2" id="KW-0808">Transferase</keyword>
<reference evidence="3" key="1">
    <citation type="journal article" date="2019" name="Curr. Biol.">
        <title>Genome Sequence of Striga asiatica Provides Insight into the Evolution of Plant Parasitism.</title>
        <authorList>
            <person name="Yoshida S."/>
            <person name="Kim S."/>
            <person name="Wafula E.K."/>
            <person name="Tanskanen J."/>
            <person name="Kim Y.M."/>
            <person name="Honaas L."/>
            <person name="Yang Z."/>
            <person name="Spallek T."/>
            <person name="Conn C.E."/>
            <person name="Ichihashi Y."/>
            <person name="Cheong K."/>
            <person name="Cui S."/>
            <person name="Der J.P."/>
            <person name="Gundlach H."/>
            <person name="Jiao Y."/>
            <person name="Hori C."/>
            <person name="Ishida J.K."/>
            <person name="Kasahara H."/>
            <person name="Kiba T."/>
            <person name="Kim M.S."/>
            <person name="Koo N."/>
            <person name="Laohavisit A."/>
            <person name="Lee Y.H."/>
            <person name="Lumba S."/>
            <person name="McCourt P."/>
            <person name="Mortimer J.C."/>
            <person name="Mutuku J.M."/>
            <person name="Nomura T."/>
            <person name="Sasaki-Sekimoto Y."/>
            <person name="Seto Y."/>
            <person name="Wang Y."/>
            <person name="Wakatake T."/>
            <person name="Sakakibara H."/>
            <person name="Demura T."/>
            <person name="Yamaguchi S."/>
            <person name="Yoneyama K."/>
            <person name="Manabe R.I."/>
            <person name="Nelson D.C."/>
            <person name="Schulman A.H."/>
            <person name="Timko M.P."/>
            <person name="dePamphilis C.W."/>
            <person name="Choi D."/>
            <person name="Shirasu K."/>
        </authorList>
    </citation>
    <scope>NUCLEOTIDE SEQUENCE [LARGE SCALE GENOMIC DNA]</scope>
    <source>
        <strain evidence="3">cv. UVA1</strain>
    </source>
</reference>
<dbReference type="AlphaFoldDB" id="A0A5A7QSS3"/>
<evidence type="ECO:0000313" key="3">
    <source>
        <dbReference type="Proteomes" id="UP000325081"/>
    </source>
</evidence>
<dbReference type="Proteomes" id="UP000325081">
    <property type="component" value="Unassembled WGS sequence"/>
</dbReference>
<gene>
    <name evidence="2" type="ORF">STAS_24586</name>
</gene>
<comment type="caution">
    <text evidence="2">The sequence shown here is derived from an EMBL/GenBank/DDBJ whole genome shotgun (WGS) entry which is preliminary data.</text>
</comment>
<accession>A0A5A7QSS3</accession>
<name>A0A5A7QSS3_STRAF</name>
<dbReference type="EMBL" id="BKCP01007959">
    <property type="protein sequence ID" value="GER47477.1"/>
    <property type="molecule type" value="Genomic_DNA"/>
</dbReference>
<organism evidence="2 3">
    <name type="scientific">Striga asiatica</name>
    <name type="common">Asiatic witchweed</name>
    <name type="synonym">Buchnera asiatica</name>
    <dbReference type="NCBI Taxonomy" id="4170"/>
    <lineage>
        <taxon>Eukaryota</taxon>
        <taxon>Viridiplantae</taxon>
        <taxon>Streptophyta</taxon>
        <taxon>Embryophyta</taxon>
        <taxon>Tracheophyta</taxon>
        <taxon>Spermatophyta</taxon>
        <taxon>Magnoliopsida</taxon>
        <taxon>eudicotyledons</taxon>
        <taxon>Gunneridae</taxon>
        <taxon>Pentapetalae</taxon>
        <taxon>asterids</taxon>
        <taxon>lamiids</taxon>
        <taxon>Lamiales</taxon>
        <taxon>Orobanchaceae</taxon>
        <taxon>Buchnereae</taxon>
        <taxon>Striga</taxon>
    </lineage>
</organism>
<evidence type="ECO:0000313" key="2">
    <source>
        <dbReference type="EMBL" id="GER47477.1"/>
    </source>
</evidence>
<evidence type="ECO:0000256" key="1">
    <source>
        <dbReference type="SAM" id="MobiDB-lite"/>
    </source>
</evidence>
<feature type="compositionally biased region" description="Polar residues" evidence="1">
    <location>
        <begin position="14"/>
        <end position="36"/>
    </location>
</feature>
<feature type="region of interest" description="Disordered" evidence="1">
    <location>
        <begin position="1"/>
        <end position="67"/>
    </location>
</feature>
<protein>
    <submittedName>
        <fullName evidence="2">Homoserine kinase</fullName>
    </submittedName>
</protein>
<proteinExistence type="predicted"/>
<keyword evidence="2" id="KW-0418">Kinase</keyword>
<keyword evidence="3" id="KW-1185">Reference proteome</keyword>
<dbReference type="GO" id="GO:0016301">
    <property type="term" value="F:kinase activity"/>
    <property type="evidence" value="ECO:0007669"/>
    <property type="project" value="UniProtKB-KW"/>
</dbReference>
<sequence length="175" mass="18467">MKPGHVSLSRLRTHSSSENPNPTSSYPSVTRSTIINVSIVDPTRLIPGGERSPPSTAGGQLPPPPLSEVRRSELYEISSDLSGRSCSVTPALAGGVSTSTVDISGDGGFDRADCLPRRPRDLTYFLLALFHLSGSASPEEDPPPDAGFGAIGRNLSIIRLMTELLSGDLSIDVQI</sequence>